<name>A0AAE0BAU7_9ROSI</name>
<dbReference type="Proteomes" id="UP001281410">
    <property type="component" value="Unassembled WGS sequence"/>
</dbReference>
<gene>
    <name evidence="2" type="ORF">Dsin_004348</name>
</gene>
<dbReference type="AlphaFoldDB" id="A0AAE0BAU7"/>
<evidence type="ECO:0000313" key="3">
    <source>
        <dbReference type="Proteomes" id="UP001281410"/>
    </source>
</evidence>
<protein>
    <recommendedName>
        <fullName evidence="1">Reverse transcriptase domain-containing protein</fullName>
    </recommendedName>
</protein>
<dbReference type="EMBL" id="JANJYJ010000001">
    <property type="protein sequence ID" value="KAK3232467.1"/>
    <property type="molecule type" value="Genomic_DNA"/>
</dbReference>
<proteinExistence type="predicted"/>
<evidence type="ECO:0000259" key="1">
    <source>
        <dbReference type="Pfam" id="PF00078"/>
    </source>
</evidence>
<comment type="caution">
    <text evidence="2">The sequence shown here is derived from an EMBL/GenBank/DDBJ whole genome shotgun (WGS) entry which is preliminary data.</text>
</comment>
<feature type="domain" description="Reverse transcriptase" evidence="1">
    <location>
        <begin position="9"/>
        <end position="88"/>
    </location>
</feature>
<evidence type="ECO:0000313" key="2">
    <source>
        <dbReference type="EMBL" id="KAK3232467.1"/>
    </source>
</evidence>
<accession>A0AAE0BAU7</accession>
<keyword evidence="3" id="KW-1185">Reference proteome</keyword>
<dbReference type="InterPro" id="IPR000477">
    <property type="entry name" value="RT_dom"/>
</dbReference>
<organism evidence="2 3">
    <name type="scientific">Dipteronia sinensis</name>
    <dbReference type="NCBI Taxonomy" id="43782"/>
    <lineage>
        <taxon>Eukaryota</taxon>
        <taxon>Viridiplantae</taxon>
        <taxon>Streptophyta</taxon>
        <taxon>Embryophyta</taxon>
        <taxon>Tracheophyta</taxon>
        <taxon>Spermatophyta</taxon>
        <taxon>Magnoliopsida</taxon>
        <taxon>eudicotyledons</taxon>
        <taxon>Gunneridae</taxon>
        <taxon>Pentapetalae</taxon>
        <taxon>rosids</taxon>
        <taxon>malvids</taxon>
        <taxon>Sapindales</taxon>
        <taxon>Sapindaceae</taxon>
        <taxon>Hippocastanoideae</taxon>
        <taxon>Acereae</taxon>
        <taxon>Dipteronia</taxon>
    </lineage>
</organism>
<sequence length="114" mass="12695">MLINGVPEGYFCCSRGVRQGDPLSSLLFGIVEDFLSRFLSRMVESSQLLSFSSPRGFVASTHLLYADDVLIFCRGTVKNLKGIMQAFDVYGGLSVFGWHAEWAVTFFLFGRPVI</sequence>
<reference evidence="2" key="1">
    <citation type="journal article" date="2023" name="Plant J.">
        <title>Genome sequences and population genomics provide insights into the demographic history, inbreeding, and mutation load of two 'living fossil' tree species of Dipteronia.</title>
        <authorList>
            <person name="Feng Y."/>
            <person name="Comes H.P."/>
            <person name="Chen J."/>
            <person name="Zhu S."/>
            <person name="Lu R."/>
            <person name="Zhang X."/>
            <person name="Li P."/>
            <person name="Qiu J."/>
            <person name="Olsen K.M."/>
            <person name="Qiu Y."/>
        </authorList>
    </citation>
    <scope>NUCLEOTIDE SEQUENCE</scope>
    <source>
        <strain evidence="2">NBL</strain>
    </source>
</reference>
<dbReference type="Pfam" id="PF00078">
    <property type="entry name" value="RVT_1"/>
    <property type="match status" value="1"/>
</dbReference>